<accession>A0AAV1DES5</accession>
<protein>
    <submittedName>
        <fullName evidence="2">OLC1v1004949C1</fullName>
    </submittedName>
</protein>
<feature type="compositionally biased region" description="Polar residues" evidence="1">
    <location>
        <begin position="19"/>
        <end position="42"/>
    </location>
</feature>
<reference evidence="2" key="1">
    <citation type="submission" date="2023-03" db="EMBL/GenBank/DDBJ databases">
        <authorList>
            <person name="Julca I."/>
        </authorList>
    </citation>
    <scope>NUCLEOTIDE SEQUENCE</scope>
</reference>
<feature type="region of interest" description="Disordered" evidence="1">
    <location>
        <begin position="1"/>
        <end position="73"/>
    </location>
</feature>
<proteinExistence type="predicted"/>
<evidence type="ECO:0000313" key="2">
    <source>
        <dbReference type="EMBL" id="CAI9105916.1"/>
    </source>
</evidence>
<gene>
    <name evidence="2" type="ORF">OLC1_LOCUS14513</name>
</gene>
<keyword evidence="3" id="KW-1185">Reference proteome</keyword>
<dbReference type="AlphaFoldDB" id="A0AAV1DES5"/>
<organism evidence="2 3">
    <name type="scientific">Oldenlandia corymbosa var. corymbosa</name>
    <dbReference type="NCBI Taxonomy" id="529605"/>
    <lineage>
        <taxon>Eukaryota</taxon>
        <taxon>Viridiplantae</taxon>
        <taxon>Streptophyta</taxon>
        <taxon>Embryophyta</taxon>
        <taxon>Tracheophyta</taxon>
        <taxon>Spermatophyta</taxon>
        <taxon>Magnoliopsida</taxon>
        <taxon>eudicotyledons</taxon>
        <taxon>Gunneridae</taxon>
        <taxon>Pentapetalae</taxon>
        <taxon>asterids</taxon>
        <taxon>lamiids</taxon>
        <taxon>Gentianales</taxon>
        <taxon>Rubiaceae</taxon>
        <taxon>Rubioideae</taxon>
        <taxon>Spermacoceae</taxon>
        <taxon>Hedyotis-Oldenlandia complex</taxon>
        <taxon>Oldenlandia</taxon>
    </lineage>
</organism>
<evidence type="ECO:0000313" key="3">
    <source>
        <dbReference type="Proteomes" id="UP001161247"/>
    </source>
</evidence>
<dbReference type="Proteomes" id="UP001161247">
    <property type="component" value="Chromosome 5"/>
</dbReference>
<name>A0AAV1DES5_OLDCO</name>
<feature type="compositionally biased region" description="Basic and acidic residues" evidence="1">
    <location>
        <begin position="51"/>
        <end position="63"/>
    </location>
</feature>
<dbReference type="EMBL" id="OX459122">
    <property type="protein sequence ID" value="CAI9105916.1"/>
    <property type="molecule type" value="Genomic_DNA"/>
</dbReference>
<evidence type="ECO:0000256" key="1">
    <source>
        <dbReference type="SAM" id="MobiDB-lite"/>
    </source>
</evidence>
<sequence length="158" mass="17537">MFNETDNAASMLESDFIHNPNTQSRGDPSFTKATAQIISNVDDNAEGTKVQCREHSGCERERQSPSFEKLPSGEAGIFLNSHDRGETVIGISADDDGQIILNDTEVENIGDNQIQMQDSLGDEREQQLISLNQQQQPKELRLRLLGDQFSSLVEQKSA</sequence>